<evidence type="ECO:0000256" key="4">
    <source>
        <dbReference type="ARBA" id="ARBA00022692"/>
    </source>
</evidence>
<evidence type="ECO:0000256" key="8">
    <source>
        <dbReference type="ARBA" id="ARBA00023136"/>
    </source>
</evidence>
<feature type="transmembrane region" description="Helical" evidence="10">
    <location>
        <begin position="1325"/>
        <end position="1345"/>
    </location>
</feature>
<evidence type="ECO:0000256" key="3">
    <source>
        <dbReference type="ARBA" id="ARBA00022448"/>
    </source>
</evidence>
<keyword evidence="13" id="KW-1185">Reference proteome</keyword>
<feature type="compositionally biased region" description="Low complexity" evidence="9">
    <location>
        <begin position="9"/>
        <end position="26"/>
    </location>
</feature>
<dbReference type="Pfam" id="PF00005">
    <property type="entry name" value="ABC_tran"/>
    <property type="match status" value="2"/>
</dbReference>
<sequence>MAEYVDGRAVTNTSASSVSSATAHVNGEGETSATGTGHWGEHTEAESVNINGAYQEFEDLRQELTRASQHANRQSTHPATIPADVEKGEASQADMVDLEEYLQRKTQEASESGILPKKIGVSFEDLTVSGTGAGRAYVTTFPEELAFMFGKGLFDYVRGMFRETPEAKPIIQGFYGVVKPGEMLLVLGRPGSGTSTFLRALTNQPRDFTNITGNVHYSGIPFEEAKGRYRGEIMFNNEEDIHLPTLTVQQTLRFAMRTKTPFKRTPGVSRSAFVEQMLDLFAKMFGMTHVLNTMVGNPYIRGVSGGERKRVSIIEALASRATVNAWDNSTRGLDSSTAVDYIRSLRILTTLTQSTNIVTLYQAGEQIYREFDKVCVVDSGRQIFFGKASDAREYFESLGFASNPRDTTADFLVMITGPTERRIKPGWEGKVPSTPAELEAAFRKSRFWEESQRELIAYNEETKDNHALEFSRAVKEGKSPRTGNSSPYTVSLPRQVYYLMQREFQLQMQDKIALRSRFMNVITLGLLIGALFYKTPFTSEGTFAIGGALFFNIIVVGWMQMLEAILMTTGRSITSKQTNFAFYRPSALVLAKTLADLPILAVQCSLYSIILYFMVGLAPDAGKFFLNLLFVFTTTVCITAFYRAIGAFSRDLNVSIRLAFLGLNVMGLFSGYMQTYSNMKSWVYKWIFWASPVSYSQEVLMLNQLHGVDLECSPSQLIPGVTGASLANQVCFLAGAEPMSGTVSGTRFLEIQFGYKKEHIWRNFGIILVFTAGYLIIAMLGAEFMDFGSGGAAKKVFAKKSPEQALPTQETEKVQEPATPSTRPLGESEKVIGGDELTVKKTKTAVQGGGSSYTWSNVNYTVGTGEMEKKLLNGVNGFVKPGRLTALMGPSGAGKTTLLDNLAQRKRVGVITGDFLLDGKPLGVDFERSTAFVEQQDVHDGTSTVREALRFSAVLRQPATVSKEEKYAFVEKIIDLLELEPLADAMIGLGLSVEERKRVTIAVELASKPEALLFLDEPTSGLDSNGALSIVRFLRKLADDSGLAILCTIHQPSAILFQEFDEVLLLTSLGREVYFGNTGERGTTIIDYFERNGAPTAAPDANPAEYILETIRKPPGSKDWPQIWDESPEAKNTIEEIESINATRSMIPSKLTGHTLEYAMPLKTQIEEVTKRVWLNYWRDASYGYSKMFSNLSMAIIAGVLFLQSGNTVLEMQSRGFAVFAVLILSPMILTAVQPKFLEFRMYYEARERNSKIYSAPAFIAAMLLAEIPYAVLGTVFFFLPWYYMIGLPGDSKTAGYEFLLVLLFELMIPSFAVWIAAMCADMTIISLVNPFIFLVTNGFTGILVPYDQLQEFFKSWLYWVNPLTWLVRGLIGNILHGVEVQCGENELVTFQPPSNQTCGEYAGEWVSKTYGYIVDSNASADCRYCQFKSGDEYAQIVNIE</sequence>
<feature type="region of interest" description="Disordered" evidence="9">
    <location>
        <begin position="66"/>
        <end position="87"/>
    </location>
</feature>
<dbReference type="SUPFAM" id="SSF52540">
    <property type="entry name" value="P-loop containing nucleoside triphosphate hydrolases"/>
    <property type="match status" value="2"/>
</dbReference>
<feature type="transmembrane region" description="Helical" evidence="10">
    <location>
        <begin position="764"/>
        <end position="785"/>
    </location>
</feature>
<dbReference type="InterPro" id="IPR027417">
    <property type="entry name" value="P-loop_NTPase"/>
</dbReference>
<dbReference type="CDD" id="cd03233">
    <property type="entry name" value="ABCG_PDR_domain1"/>
    <property type="match status" value="1"/>
</dbReference>
<keyword evidence="4 10" id="KW-0812">Transmembrane</keyword>
<feature type="domain" description="ABC transporter" evidence="11">
    <location>
        <begin position="853"/>
        <end position="1094"/>
    </location>
</feature>
<feature type="transmembrane region" description="Helical" evidence="10">
    <location>
        <begin position="1296"/>
        <end position="1318"/>
    </location>
</feature>
<feature type="domain" description="ABC transporter" evidence="11">
    <location>
        <begin position="155"/>
        <end position="404"/>
    </location>
</feature>
<keyword evidence="5" id="KW-0547">Nucleotide-binding</keyword>
<keyword evidence="8 10" id="KW-0472">Membrane</keyword>
<evidence type="ECO:0000259" key="11">
    <source>
        <dbReference type="PROSITE" id="PS50893"/>
    </source>
</evidence>
<dbReference type="Proteomes" id="UP001447188">
    <property type="component" value="Unassembled WGS sequence"/>
</dbReference>
<dbReference type="Pfam" id="PF01061">
    <property type="entry name" value="ABC2_membrane"/>
    <property type="match status" value="2"/>
</dbReference>
<feature type="transmembrane region" description="Helical" evidence="10">
    <location>
        <begin position="1259"/>
        <end position="1284"/>
    </location>
</feature>
<reference evidence="12 13" key="1">
    <citation type="submission" date="2024-02" db="EMBL/GenBank/DDBJ databases">
        <title>Discinaceae phylogenomics.</title>
        <authorList>
            <person name="Dirks A.C."/>
            <person name="James T.Y."/>
        </authorList>
    </citation>
    <scope>NUCLEOTIDE SEQUENCE [LARGE SCALE GENOMIC DNA]</scope>
    <source>
        <strain evidence="12 13">ACD0624</strain>
    </source>
</reference>
<evidence type="ECO:0000313" key="13">
    <source>
        <dbReference type="Proteomes" id="UP001447188"/>
    </source>
</evidence>
<gene>
    <name evidence="12" type="primary">SNQ2_1</name>
    <name evidence="12" type="ORF">Q9L58_004826</name>
</gene>
<feature type="transmembrane region" description="Helical" evidence="10">
    <location>
        <begin position="518"/>
        <end position="537"/>
    </location>
</feature>
<dbReference type="InterPro" id="IPR010929">
    <property type="entry name" value="PDR_CDR_ABC"/>
</dbReference>
<evidence type="ECO:0000256" key="7">
    <source>
        <dbReference type="ARBA" id="ARBA00022989"/>
    </source>
</evidence>
<feature type="transmembrane region" description="Helical" evidence="10">
    <location>
        <begin position="543"/>
        <end position="566"/>
    </location>
</feature>
<dbReference type="InterPro" id="IPR034003">
    <property type="entry name" value="ABCG_PDR_2"/>
</dbReference>
<proteinExistence type="inferred from homology"/>
<dbReference type="GO" id="GO:0005524">
    <property type="term" value="F:ATP binding"/>
    <property type="evidence" value="ECO:0007669"/>
    <property type="project" value="UniProtKB-KW"/>
</dbReference>
<keyword evidence="3" id="KW-0813">Transport</keyword>
<name>A0ABR3GJP6_9PEZI</name>
<evidence type="ECO:0000256" key="1">
    <source>
        <dbReference type="ARBA" id="ARBA00004141"/>
    </source>
</evidence>
<feature type="transmembrane region" description="Helical" evidence="10">
    <location>
        <begin position="1217"/>
        <end position="1238"/>
    </location>
</feature>
<keyword evidence="6 12" id="KW-0067">ATP-binding</keyword>
<dbReference type="PROSITE" id="PS50893">
    <property type="entry name" value="ABC_TRANSPORTER_2"/>
    <property type="match status" value="2"/>
</dbReference>
<dbReference type="SMART" id="SM00382">
    <property type="entry name" value="AAA"/>
    <property type="match status" value="2"/>
</dbReference>
<dbReference type="Pfam" id="PF06422">
    <property type="entry name" value="PDR_CDR"/>
    <property type="match status" value="1"/>
</dbReference>
<comment type="subcellular location">
    <subcellularLocation>
        <location evidence="1">Membrane</location>
        <topology evidence="1">Multi-pass membrane protein</topology>
    </subcellularLocation>
</comment>
<evidence type="ECO:0000256" key="2">
    <source>
        <dbReference type="ARBA" id="ARBA00006012"/>
    </source>
</evidence>
<dbReference type="InterPro" id="IPR013525">
    <property type="entry name" value="ABC2_TM"/>
</dbReference>
<evidence type="ECO:0000313" key="12">
    <source>
        <dbReference type="EMBL" id="KAL0636152.1"/>
    </source>
</evidence>
<accession>A0ABR3GJP6</accession>
<evidence type="ECO:0000256" key="9">
    <source>
        <dbReference type="SAM" id="MobiDB-lite"/>
    </source>
</evidence>
<dbReference type="InterPro" id="IPR029481">
    <property type="entry name" value="ABC_trans_N"/>
</dbReference>
<dbReference type="PROSITE" id="PS00211">
    <property type="entry name" value="ABC_TRANSPORTER_1"/>
    <property type="match status" value="1"/>
</dbReference>
<dbReference type="InterPro" id="IPR003593">
    <property type="entry name" value="AAA+_ATPase"/>
</dbReference>
<evidence type="ECO:0000256" key="6">
    <source>
        <dbReference type="ARBA" id="ARBA00022840"/>
    </source>
</evidence>
<protein>
    <submittedName>
        <fullName evidence="12">ATP-binding cassette transporter snq2</fullName>
    </submittedName>
</protein>
<organism evidence="12 13">
    <name type="scientific">Discina gigas</name>
    <dbReference type="NCBI Taxonomy" id="1032678"/>
    <lineage>
        <taxon>Eukaryota</taxon>
        <taxon>Fungi</taxon>
        <taxon>Dikarya</taxon>
        <taxon>Ascomycota</taxon>
        <taxon>Pezizomycotina</taxon>
        <taxon>Pezizomycetes</taxon>
        <taxon>Pezizales</taxon>
        <taxon>Discinaceae</taxon>
        <taxon>Discina</taxon>
    </lineage>
</organism>
<dbReference type="PANTHER" id="PTHR19241">
    <property type="entry name" value="ATP-BINDING CASSETTE TRANSPORTER"/>
    <property type="match status" value="1"/>
</dbReference>
<comment type="caution">
    <text evidence="12">The sequence shown here is derived from an EMBL/GenBank/DDBJ whole genome shotgun (WGS) entry which is preliminary data.</text>
</comment>
<keyword evidence="7 10" id="KW-1133">Transmembrane helix</keyword>
<feature type="transmembrane region" description="Helical" evidence="10">
    <location>
        <begin position="587"/>
        <end position="612"/>
    </location>
</feature>
<feature type="transmembrane region" description="Helical" evidence="10">
    <location>
        <begin position="654"/>
        <end position="673"/>
    </location>
</feature>
<comment type="similarity">
    <text evidence="2">Belongs to the ABC transporter superfamily. ABCG family. PDR (TC 3.A.1.205) subfamily.</text>
</comment>
<feature type="transmembrane region" description="Helical" evidence="10">
    <location>
        <begin position="624"/>
        <end position="642"/>
    </location>
</feature>
<evidence type="ECO:0000256" key="5">
    <source>
        <dbReference type="ARBA" id="ARBA00022741"/>
    </source>
</evidence>
<feature type="region of interest" description="Disordered" evidence="9">
    <location>
        <begin position="1"/>
        <end position="39"/>
    </location>
</feature>
<dbReference type="Gene3D" id="3.40.50.300">
    <property type="entry name" value="P-loop containing nucleotide triphosphate hydrolases"/>
    <property type="match status" value="2"/>
</dbReference>
<dbReference type="InterPro" id="IPR003439">
    <property type="entry name" value="ABC_transporter-like_ATP-bd"/>
</dbReference>
<dbReference type="Pfam" id="PF14510">
    <property type="entry name" value="ABC_trans_N"/>
    <property type="match status" value="1"/>
</dbReference>
<dbReference type="EMBL" id="JBBBZM010000055">
    <property type="protein sequence ID" value="KAL0636152.1"/>
    <property type="molecule type" value="Genomic_DNA"/>
</dbReference>
<dbReference type="CDD" id="cd03232">
    <property type="entry name" value="ABCG_PDR_domain2"/>
    <property type="match status" value="1"/>
</dbReference>
<evidence type="ECO:0000256" key="10">
    <source>
        <dbReference type="SAM" id="Phobius"/>
    </source>
</evidence>
<dbReference type="InterPro" id="IPR017871">
    <property type="entry name" value="ABC_transporter-like_CS"/>
</dbReference>
<dbReference type="InterPro" id="IPR034001">
    <property type="entry name" value="ABCG_PDR_1"/>
</dbReference>
<feature type="compositionally biased region" description="Polar residues" evidence="9">
    <location>
        <begin position="66"/>
        <end position="78"/>
    </location>
</feature>
<feature type="region of interest" description="Disordered" evidence="9">
    <location>
        <begin position="801"/>
        <end position="828"/>
    </location>
</feature>